<name>S4PJL1_9NEOP</name>
<reference evidence="1" key="2">
    <citation type="submission" date="2013-05" db="EMBL/GenBank/DDBJ databases">
        <authorList>
            <person name="Carter J.-M."/>
            <person name="Baker S.C."/>
            <person name="Pink R."/>
            <person name="Carter D.R.F."/>
            <person name="Collins A."/>
            <person name="Tomlin J."/>
            <person name="Gibbs M."/>
            <person name="Breuker C.J."/>
        </authorList>
    </citation>
    <scope>NUCLEOTIDE SEQUENCE</scope>
    <source>
        <tissue evidence="1">Ovary</tissue>
    </source>
</reference>
<sequence length="79" mass="9087">MCLQGLFRCIIVQYIIFRGYSTVDLIFVIVLKVHNLDINYKVVSAVLCCNILTVGNLKLELDRYLSSYTFGHFKSYALC</sequence>
<dbReference type="EMBL" id="GAIX01004905">
    <property type="protein sequence ID" value="JAA87655.1"/>
    <property type="molecule type" value="Transcribed_RNA"/>
</dbReference>
<dbReference type="AlphaFoldDB" id="S4PJL1"/>
<organism evidence="1">
    <name type="scientific">Pararge aegeria</name>
    <name type="common">speckled wood butterfly</name>
    <dbReference type="NCBI Taxonomy" id="116150"/>
    <lineage>
        <taxon>Eukaryota</taxon>
        <taxon>Metazoa</taxon>
        <taxon>Ecdysozoa</taxon>
        <taxon>Arthropoda</taxon>
        <taxon>Hexapoda</taxon>
        <taxon>Insecta</taxon>
        <taxon>Pterygota</taxon>
        <taxon>Neoptera</taxon>
        <taxon>Endopterygota</taxon>
        <taxon>Lepidoptera</taxon>
        <taxon>Glossata</taxon>
        <taxon>Ditrysia</taxon>
        <taxon>Papilionoidea</taxon>
        <taxon>Nymphalidae</taxon>
        <taxon>Satyrinae</taxon>
        <taxon>Satyrini</taxon>
        <taxon>Parargina</taxon>
        <taxon>Pararge</taxon>
    </lineage>
</organism>
<accession>S4PJL1</accession>
<protein>
    <submittedName>
        <fullName evidence="1">Uncharacterized protein</fullName>
    </submittedName>
</protein>
<proteinExistence type="predicted"/>
<reference evidence="1" key="1">
    <citation type="journal article" date="2013" name="BMC Genomics">
        <title>Unscrambling butterfly oogenesis.</title>
        <authorList>
            <person name="Carter J.M."/>
            <person name="Baker S.C."/>
            <person name="Pink R."/>
            <person name="Carter D.R."/>
            <person name="Collins A."/>
            <person name="Tomlin J."/>
            <person name="Gibbs M."/>
            <person name="Breuker C.J."/>
        </authorList>
    </citation>
    <scope>NUCLEOTIDE SEQUENCE</scope>
    <source>
        <tissue evidence="1">Ovary</tissue>
    </source>
</reference>
<evidence type="ECO:0000313" key="1">
    <source>
        <dbReference type="EMBL" id="JAA87655.1"/>
    </source>
</evidence>